<evidence type="ECO:0000313" key="2">
    <source>
        <dbReference type="EMBL" id="KAJ2005413.1"/>
    </source>
</evidence>
<proteinExistence type="predicted"/>
<feature type="compositionally biased region" description="Gly residues" evidence="1">
    <location>
        <begin position="110"/>
        <end position="119"/>
    </location>
</feature>
<feature type="compositionally biased region" description="Basic and acidic residues" evidence="1">
    <location>
        <begin position="164"/>
        <end position="173"/>
    </location>
</feature>
<feature type="compositionally biased region" description="Low complexity" evidence="1">
    <location>
        <begin position="181"/>
        <end position="192"/>
    </location>
</feature>
<feature type="region of interest" description="Disordered" evidence="1">
    <location>
        <begin position="33"/>
        <end position="202"/>
    </location>
</feature>
<feature type="compositionally biased region" description="Polar residues" evidence="1">
    <location>
        <begin position="36"/>
        <end position="48"/>
    </location>
</feature>
<feature type="non-terminal residue" evidence="2">
    <location>
        <position position="605"/>
    </location>
</feature>
<feature type="compositionally biased region" description="Basic and acidic residues" evidence="1">
    <location>
        <begin position="261"/>
        <end position="273"/>
    </location>
</feature>
<feature type="region of interest" description="Disordered" evidence="1">
    <location>
        <begin position="233"/>
        <end position="351"/>
    </location>
</feature>
<feature type="region of interest" description="Disordered" evidence="1">
    <location>
        <begin position="427"/>
        <end position="452"/>
    </location>
</feature>
<evidence type="ECO:0000313" key="3">
    <source>
        <dbReference type="Proteomes" id="UP001150907"/>
    </source>
</evidence>
<feature type="compositionally biased region" description="Basic and acidic residues" evidence="1">
    <location>
        <begin position="193"/>
        <end position="202"/>
    </location>
</feature>
<feature type="compositionally biased region" description="Basic and acidic residues" evidence="1">
    <location>
        <begin position="66"/>
        <end position="99"/>
    </location>
</feature>
<organism evidence="2 3">
    <name type="scientific">Coemansia thaxteri</name>
    <dbReference type="NCBI Taxonomy" id="2663907"/>
    <lineage>
        <taxon>Eukaryota</taxon>
        <taxon>Fungi</taxon>
        <taxon>Fungi incertae sedis</taxon>
        <taxon>Zoopagomycota</taxon>
        <taxon>Kickxellomycotina</taxon>
        <taxon>Kickxellomycetes</taxon>
        <taxon>Kickxellales</taxon>
        <taxon>Kickxellaceae</taxon>
        <taxon>Coemansia</taxon>
    </lineage>
</organism>
<sequence>MEGLSGKELEDSIFGTSLHLDWAEETDSLDPLASRSYASAGQKSNEPAASSARPRQGSPPTSAVNDARHRGSRDNSAREPRAGRRQQQGDRQTRQDSRPPKPSIVDTGNRSGGGSGARGGSSSRVRSGRSASRVGGAGAMAQQQQQQPAYSQSPGGINIRNARGARDRSRSLERAGGLDQGRSWRGSSSAGRPRAEAVDRWEHDKFDAPFSAPSTRAPLSAEVVAADIGHIGKEGISHVTINRRGSNASSSRGHLGSSYEAPRRYPLDPDAVHAPDQPAGSAEPVRKAVNEPYRAPHRRRSSADNTAPPPHKPILPAATSPIPSPVPEEPAQVKPADEAAANDDGSSAEMEWENFVANGGLDMPIDRITDDLLKHPRSRSQSLVSQKETRVVLATSAPESQRPSPLSRDIGGGRTMAHDRAALLLSNDGDEDEDDASDHAGRSDSLYEKSECEGRGLAAREAAIRGSASTQQAVATASASAVSSLESNMASLVLEQVVTQRARRPSAPASERSMAQTAVTVAAHQQLPLDANPLGIQIKGLSAKPAISSAPTPAVNGSQALLKSVLNELSFAQARQLLHLQKLRNLTLDDLWPVPERYQLHNTYS</sequence>
<feature type="compositionally biased region" description="Low complexity" evidence="1">
    <location>
        <begin position="120"/>
        <end position="156"/>
    </location>
</feature>
<name>A0A9W8EIV8_9FUNG</name>
<dbReference type="Proteomes" id="UP001150907">
    <property type="component" value="Unassembled WGS sequence"/>
</dbReference>
<comment type="caution">
    <text evidence="2">The sequence shown here is derived from an EMBL/GenBank/DDBJ whole genome shotgun (WGS) entry which is preliminary data.</text>
</comment>
<keyword evidence="3" id="KW-1185">Reference proteome</keyword>
<reference evidence="2" key="1">
    <citation type="submission" date="2022-07" db="EMBL/GenBank/DDBJ databases">
        <title>Phylogenomic reconstructions and comparative analyses of Kickxellomycotina fungi.</title>
        <authorList>
            <person name="Reynolds N.K."/>
            <person name="Stajich J.E."/>
            <person name="Barry K."/>
            <person name="Grigoriev I.V."/>
            <person name="Crous P."/>
            <person name="Smith M.E."/>
        </authorList>
    </citation>
    <scope>NUCLEOTIDE SEQUENCE</scope>
    <source>
        <strain evidence="2">IMI 214461</strain>
    </source>
</reference>
<feature type="compositionally biased region" description="Basic and acidic residues" evidence="1">
    <location>
        <begin position="437"/>
        <end position="452"/>
    </location>
</feature>
<accession>A0A9W8EIV8</accession>
<dbReference type="AlphaFoldDB" id="A0A9W8EIV8"/>
<gene>
    <name evidence="2" type="ORF">H4R26_001968</name>
</gene>
<feature type="compositionally biased region" description="Low complexity" evidence="1">
    <location>
        <begin position="242"/>
        <end position="253"/>
    </location>
</feature>
<evidence type="ECO:0000256" key="1">
    <source>
        <dbReference type="SAM" id="MobiDB-lite"/>
    </source>
</evidence>
<feature type="region of interest" description="Disordered" evidence="1">
    <location>
        <begin position="376"/>
        <end position="413"/>
    </location>
</feature>
<protein>
    <submittedName>
        <fullName evidence="2">Uncharacterized protein</fullName>
    </submittedName>
</protein>
<dbReference type="OrthoDB" id="5569655at2759"/>
<dbReference type="EMBL" id="JANBQF010000103">
    <property type="protein sequence ID" value="KAJ2005413.1"/>
    <property type="molecule type" value="Genomic_DNA"/>
</dbReference>